<organism evidence="5 6">
    <name type="scientific">Chitinophaga cymbidii</name>
    <dbReference type="NCBI Taxonomy" id="1096750"/>
    <lineage>
        <taxon>Bacteria</taxon>
        <taxon>Pseudomonadati</taxon>
        <taxon>Bacteroidota</taxon>
        <taxon>Chitinophagia</taxon>
        <taxon>Chitinophagales</taxon>
        <taxon>Chitinophagaceae</taxon>
        <taxon>Chitinophaga</taxon>
    </lineage>
</organism>
<dbReference type="Proteomes" id="UP000321436">
    <property type="component" value="Unassembled WGS sequence"/>
</dbReference>
<feature type="transmembrane region" description="Helical" evidence="4">
    <location>
        <begin position="303"/>
        <end position="323"/>
    </location>
</feature>
<dbReference type="InterPro" id="IPR029044">
    <property type="entry name" value="Nucleotide-diphossugar_trans"/>
</dbReference>
<sequence length="402" mass="45328">MILIDIPIYTYLAGCIVYNFVLSVAGRFTPRRQPAVQDPARYNRIAILVPAYKEDGVILSTATSYTGLNYPKSHYDVIVIADSLQPETLSALRETNTKVIPVVFDKSTKARSLNEAFRQLPDEYDIAVIADADNVVETDFLLKVNSAYLNGAQAIQTQRVAKNLDTPFAILDTANEIIGNHLYRKGANAIGLSSSVIGSGMAFHFPLIKTVMQEIQAIGGFDKVLQLRLIAHGQKIVYLEDALIFDEKVENSGDFSNQRRRWLSSQIVYLRKFWSEGWRQLFKGNVDYFNMAVCQNLMMPRMLLMASMILFTLIALVLPSSLVTIPFSWWAVLFALNCISLLLPIPAVFFRKYMLRALISLPKAMFIMVMLLFRMKGANKTFIHTRHTKTGINNPLLDAARK</sequence>
<dbReference type="AlphaFoldDB" id="A0A512RRP1"/>
<comment type="similarity">
    <text evidence="1">Belongs to the glycosyltransferase 2 family.</text>
</comment>
<evidence type="ECO:0000256" key="3">
    <source>
        <dbReference type="ARBA" id="ARBA00022679"/>
    </source>
</evidence>
<feature type="transmembrane region" description="Helical" evidence="4">
    <location>
        <begin position="329"/>
        <end position="350"/>
    </location>
</feature>
<protein>
    <submittedName>
        <fullName evidence="5">Glycosyl transferase</fullName>
    </submittedName>
</protein>
<dbReference type="PANTHER" id="PTHR43630:SF1">
    <property type="entry name" value="POLY-BETA-1,6-N-ACETYL-D-GLUCOSAMINE SYNTHASE"/>
    <property type="match status" value="1"/>
</dbReference>
<evidence type="ECO:0000313" key="5">
    <source>
        <dbReference type="EMBL" id="GEP98363.1"/>
    </source>
</evidence>
<keyword evidence="6" id="KW-1185">Reference proteome</keyword>
<name>A0A512RRP1_9BACT</name>
<comment type="caution">
    <text evidence="5">The sequence shown here is derived from an EMBL/GenBank/DDBJ whole genome shotgun (WGS) entry which is preliminary data.</text>
</comment>
<feature type="transmembrane region" description="Helical" evidence="4">
    <location>
        <begin position="357"/>
        <end position="375"/>
    </location>
</feature>
<keyword evidence="2" id="KW-0328">Glycosyltransferase</keyword>
<evidence type="ECO:0000256" key="1">
    <source>
        <dbReference type="ARBA" id="ARBA00006739"/>
    </source>
</evidence>
<dbReference type="RefSeq" id="WP_146866854.1">
    <property type="nucleotide sequence ID" value="NZ_BKAU01000006.1"/>
</dbReference>
<dbReference type="PANTHER" id="PTHR43630">
    <property type="entry name" value="POLY-BETA-1,6-N-ACETYL-D-GLUCOSAMINE SYNTHASE"/>
    <property type="match status" value="1"/>
</dbReference>
<evidence type="ECO:0000256" key="4">
    <source>
        <dbReference type="SAM" id="Phobius"/>
    </source>
</evidence>
<gene>
    <name evidence="5" type="ORF">CCY01nite_46230</name>
</gene>
<keyword evidence="4" id="KW-0472">Membrane</keyword>
<accession>A0A512RRP1</accession>
<keyword evidence="4" id="KW-0812">Transmembrane</keyword>
<dbReference type="SUPFAM" id="SSF53448">
    <property type="entry name" value="Nucleotide-diphospho-sugar transferases"/>
    <property type="match status" value="1"/>
</dbReference>
<keyword evidence="3 5" id="KW-0808">Transferase</keyword>
<reference evidence="5 6" key="1">
    <citation type="submission" date="2019-07" db="EMBL/GenBank/DDBJ databases">
        <title>Whole genome shotgun sequence of Chitinophaga cymbidii NBRC 109752.</title>
        <authorList>
            <person name="Hosoyama A."/>
            <person name="Uohara A."/>
            <person name="Ohji S."/>
            <person name="Ichikawa N."/>
        </authorList>
    </citation>
    <scope>NUCLEOTIDE SEQUENCE [LARGE SCALE GENOMIC DNA]</scope>
    <source>
        <strain evidence="5 6">NBRC 109752</strain>
    </source>
</reference>
<evidence type="ECO:0000256" key="2">
    <source>
        <dbReference type="ARBA" id="ARBA00022676"/>
    </source>
</evidence>
<dbReference type="EMBL" id="BKAU01000006">
    <property type="protein sequence ID" value="GEP98363.1"/>
    <property type="molecule type" value="Genomic_DNA"/>
</dbReference>
<dbReference type="Gene3D" id="3.90.550.10">
    <property type="entry name" value="Spore Coat Polysaccharide Biosynthesis Protein SpsA, Chain A"/>
    <property type="match status" value="1"/>
</dbReference>
<dbReference type="Pfam" id="PF13641">
    <property type="entry name" value="Glyco_tranf_2_3"/>
    <property type="match status" value="1"/>
</dbReference>
<evidence type="ECO:0000313" key="6">
    <source>
        <dbReference type="Proteomes" id="UP000321436"/>
    </source>
</evidence>
<proteinExistence type="inferred from homology"/>
<dbReference type="OrthoDB" id="1523666at2"/>
<feature type="transmembrane region" description="Helical" evidence="4">
    <location>
        <begin position="6"/>
        <end position="25"/>
    </location>
</feature>
<keyword evidence="4" id="KW-1133">Transmembrane helix</keyword>
<dbReference type="GO" id="GO:0016757">
    <property type="term" value="F:glycosyltransferase activity"/>
    <property type="evidence" value="ECO:0007669"/>
    <property type="project" value="UniProtKB-KW"/>
</dbReference>